<organism evidence="2 4">
    <name type="scientific">Leyella lascolaii</name>
    <dbReference type="NCBI Taxonomy" id="1776379"/>
    <lineage>
        <taxon>Bacteria</taxon>
        <taxon>Pseudomonadati</taxon>
        <taxon>Bacteroidota</taxon>
        <taxon>Bacteroidia</taxon>
        <taxon>Bacteroidales</taxon>
        <taxon>Prevotellaceae</taxon>
        <taxon>Leyella</taxon>
    </lineage>
</organism>
<sequence>MKYAKQPIALSQQLKLLEQRGLIIQNEETALSQLQSISYFRLASYWHSMEVPNSDKHRFLPDSNFDDVIELYQFDKKLRTLVFASIQDIEIALRTRIIQWFSLKYGAFWFMDVRLFKDEGIFANCLENIQKEVNRSNEDFLKEHFKKYNDPSLPPVWKTMEVISFGTLSKLYCNFNDTGVKKQVAKSFGLPQYLYLESWMKCASVLRNYCAHHARLWNRRFPIMPQLPKSLPLQWIGTKCIRPIKLYGQVCCLAYLEQSINPNSQFKSRIKALLSNTPQTILKAMGFPANWREEPLWND</sequence>
<evidence type="ECO:0000313" key="2">
    <source>
        <dbReference type="EMBL" id="MDN0025018.1"/>
    </source>
</evidence>
<reference evidence="2" key="2">
    <citation type="submission" date="2023-08" db="EMBL/GenBank/DDBJ databases">
        <title>Identification and characterization of horizontal gene transfer across gut microbiota members of farm animals based on homology search.</title>
        <authorList>
            <person name="Schwarzerova J."/>
            <person name="Nykrynova M."/>
            <person name="Jureckova K."/>
            <person name="Cejkova D."/>
            <person name="Rychlik I."/>
        </authorList>
    </citation>
    <scope>NUCLEOTIDE SEQUENCE</scope>
    <source>
        <strain evidence="2">ET15</strain>
        <strain evidence="1">ET37</strain>
    </source>
</reference>
<dbReference type="EMBL" id="JAUEIF010000003">
    <property type="protein sequence ID" value="MDN0025018.1"/>
    <property type="molecule type" value="Genomic_DNA"/>
</dbReference>
<proteinExistence type="predicted"/>
<dbReference type="InterPro" id="IPR011664">
    <property type="entry name" value="Abi_system_AbiD/AbiF-like"/>
</dbReference>
<accession>A0AAW7JL34</accession>
<dbReference type="RefSeq" id="WP_289824974.1">
    <property type="nucleotide sequence ID" value="NZ_JAUEIE010000003.1"/>
</dbReference>
<dbReference type="AlphaFoldDB" id="A0AAW7JL34"/>
<protein>
    <submittedName>
        <fullName evidence="2">Abi family protein</fullName>
    </submittedName>
</protein>
<gene>
    <name evidence="1" type="ORF">QVN81_05190</name>
    <name evidence="2" type="ORF">QVN84_05730</name>
</gene>
<evidence type="ECO:0000313" key="3">
    <source>
        <dbReference type="Proteomes" id="UP001167831"/>
    </source>
</evidence>
<dbReference type="PIRSF" id="PIRSF034934">
    <property type="entry name" value="AbiF_AbiD"/>
    <property type="match status" value="1"/>
</dbReference>
<evidence type="ECO:0000313" key="1">
    <source>
        <dbReference type="EMBL" id="MDN0022418.1"/>
    </source>
</evidence>
<evidence type="ECO:0000313" key="4">
    <source>
        <dbReference type="Proteomes" id="UP001168478"/>
    </source>
</evidence>
<name>A0AAW7JL34_9BACT</name>
<dbReference type="Proteomes" id="UP001168478">
    <property type="component" value="Unassembled WGS sequence"/>
</dbReference>
<reference evidence="2" key="1">
    <citation type="submission" date="2023-06" db="EMBL/GenBank/DDBJ databases">
        <authorList>
            <person name="Zeman M."/>
            <person name="Kubasova T."/>
            <person name="Jahodarova E."/>
            <person name="Nykrynova M."/>
            <person name="Rychlik I."/>
        </authorList>
    </citation>
    <scope>NUCLEOTIDE SEQUENCE</scope>
    <source>
        <strain evidence="2">ET15</strain>
        <strain evidence="1">ET37</strain>
    </source>
</reference>
<dbReference type="EMBL" id="JAUEIE010000003">
    <property type="protein sequence ID" value="MDN0022418.1"/>
    <property type="molecule type" value="Genomic_DNA"/>
</dbReference>
<dbReference type="Pfam" id="PF07751">
    <property type="entry name" value="Abi_2"/>
    <property type="match status" value="1"/>
</dbReference>
<dbReference type="Proteomes" id="UP001167831">
    <property type="component" value="Unassembled WGS sequence"/>
</dbReference>
<keyword evidence="3" id="KW-1185">Reference proteome</keyword>
<dbReference type="InterPro" id="IPR017034">
    <property type="entry name" value="Abi_system_AbiD/AbiF"/>
</dbReference>
<comment type="caution">
    <text evidence="2">The sequence shown here is derived from an EMBL/GenBank/DDBJ whole genome shotgun (WGS) entry which is preliminary data.</text>
</comment>